<dbReference type="InterPro" id="IPR016193">
    <property type="entry name" value="Cytidine_deaminase-like"/>
</dbReference>
<gene>
    <name evidence="3 4" type="primary">fdhD</name>
    <name evidence="4" type="ORF">CRYO30217_01640</name>
</gene>
<dbReference type="GO" id="GO:0006777">
    <property type="term" value="P:Mo-molybdopterin cofactor biosynthetic process"/>
    <property type="evidence" value="ECO:0007669"/>
    <property type="project" value="UniProtKB-UniRule"/>
</dbReference>
<evidence type="ECO:0000256" key="1">
    <source>
        <dbReference type="ARBA" id="ARBA00022490"/>
    </source>
</evidence>
<dbReference type="PIRSF" id="PIRSF015626">
    <property type="entry name" value="FdhD"/>
    <property type="match status" value="1"/>
</dbReference>
<dbReference type="PANTHER" id="PTHR30592">
    <property type="entry name" value="FORMATE DEHYDROGENASE"/>
    <property type="match status" value="1"/>
</dbReference>
<organism evidence="4 5">
    <name type="scientific">Parvicella tangerina</name>
    <dbReference type="NCBI Taxonomy" id="2829795"/>
    <lineage>
        <taxon>Bacteria</taxon>
        <taxon>Pseudomonadati</taxon>
        <taxon>Bacteroidota</taxon>
        <taxon>Flavobacteriia</taxon>
        <taxon>Flavobacteriales</taxon>
        <taxon>Parvicellaceae</taxon>
        <taxon>Parvicella</taxon>
    </lineage>
</organism>
<dbReference type="Proteomes" id="UP000683507">
    <property type="component" value="Chromosome"/>
</dbReference>
<protein>
    <recommendedName>
        <fullName evidence="3">Sulfur carrier protein FdhD</fullName>
    </recommendedName>
</protein>
<dbReference type="Gene3D" id="3.10.20.10">
    <property type="match status" value="1"/>
</dbReference>
<comment type="similarity">
    <text evidence="3">Belongs to the FdhD family.</text>
</comment>
<evidence type="ECO:0000313" key="4">
    <source>
        <dbReference type="EMBL" id="CAG5081467.1"/>
    </source>
</evidence>
<dbReference type="SUPFAM" id="SSF53927">
    <property type="entry name" value="Cytidine deaminase-like"/>
    <property type="match status" value="1"/>
</dbReference>
<comment type="subcellular location">
    <subcellularLocation>
        <location evidence="3">Cytoplasm</location>
    </subcellularLocation>
</comment>
<dbReference type="KEGG" id="ptan:CRYO30217_01640"/>
<dbReference type="InterPro" id="IPR003786">
    <property type="entry name" value="FdhD"/>
</dbReference>
<dbReference type="HAMAP" id="MF_00187">
    <property type="entry name" value="FdhD"/>
    <property type="match status" value="1"/>
</dbReference>
<dbReference type="AlphaFoldDB" id="A0A916NHH3"/>
<dbReference type="RefSeq" id="WP_258541836.1">
    <property type="nucleotide sequence ID" value="NZ_OU015584.1"/>
</dbReference>
<evidence type="ECO:0000313" key="5">
    <source>
        <dbReference type="Proteomes" id="UP000683507"/>
    </source>
</evidence>
<feature type="binding site" evidence="3">
    <location>
        <begin position="245"/>
        <end position="250"/>
    </location>
    <ligand>
        <name>Mo-bis(molybdopterin guanine dinucleotide)</name>
        <dbReference type="ChEBI" id="CHEBI:60539"/>
    </ligand>
</feature>
<dbReference type="GO" id="GO:0005737">
    <property type="term" value="C:cytoplasm"/>
    <property type="evidence" value="ECO:0007669"/>
    <property type="project" value="UniProtKB-SubCell"/>
</dbReference>
<dbReference type="Pfam" id="PF02634">
    <property type="entry name" value="FdhD-NarQ"/>
    <property type="match status" value="1"/>
</dbReference>
<feature type="active site" description="Cysteine persulfide intermediate" evidence="3">
    <location>
        <position position="110"/>
    </location>
</feature>
<reference evidence="4" key="1">
    <citation type="submission" date="2021-04" db="EMBL/GenBank/DDBJ databases">
        <authorList>
            <person name="Rodrigo-Torres L."/>
            <person name="Arahal R. D."/>
            <person name="Lucena T."/>
        </authorList>
    </citation>
    <scope>NUCLEOTIDE SEQUENCE</scope>
    <source>
        <strain evidence="4">AS29M-1</strain>
    </source>
</reference>
<dbReference type="NCBIfam" id="TIGR00129">
    <property type="entry name" value="fdhD_narQ"/>
    <property type="match status" value="1"/>
</dbReference>
<comment type="function">
    <text evidence="3">Required for formate dehydrogenase (FDH) activity. Acts as a sulfur carrier protein that transfers sulfur from IscS to the molybdenum cofactor prior to its insertion into FDH.</text>
</comment>
<dbReference type="EMBL" id="OU015584">
    <property type="protein sequence ID" value="CAG5081467.1"/>
    <property type="molecule type" value="Genomic_DNA"/>
</dbReference>
<sequence>MSTIKGVKIHESQRFEQEQTKLQEEPVTEEKPLRILINEEPFTVTMRTPGLDKELVIGLLYNEDIVRSMNDLVIILSTSDQMDTAEVTLPTAALREGYMSARNFLSVSSCGVCGKTNLPEISGQLAQGTANHRVILSGLKRMRERQEIFEQTGGCHSAAVLDSLGSIIAIAEDIGRHNAVDKVIGSLLLEDHLKEAQTLLVSGRISYEIVIKCFRAKIPVLAAVSAPSSLAIDYAKELGITLFAFCRENRLTRFS</sequence>
<dbReference type="GO" id="GO:0097163">
    <property type="term" value="F:sulfur carrier activity"/>
    <property type="evidence" value="ECO:0007669"/>
    <property type="project" value="UniProtKB-UniRule"/>
</dbReference>
<evidence type="ECO:0000256" key="2">
    <source>
        <dbReference type="ARBA" id="ARBA00023150"/>
    </source>
</evidence>
<dbReference type="Gene3D" id="3.40.140.10">
    <property type="entry name" value="Cytidine Deaminase, domain 2"/>
    <property type="match status" value="1"/>
</dbReference>
<dbReference type="GO" id="GO:0016783">
    <property type="term" value="F:sulfurtransferase activity"/>
    <property type="evidence" value="ECO:0007669"/>
    <property type="project" value="InterPro"/>
</dbReference>
<dbReference type="PANTHER" id="PTHR30592:SF1">
    <property type="entry name" value="SULFUR CARRIER PROTEIN FDHD"/>
    <property type="match status" value="1"/>
</dbReference>
<name>A0A916NHH3_9FLAO</name>
<keyword evidence="1 3" id="KW-0963">Cytoplasm</keyword>
<keyword evidence="2 3" id="KW-0501">Molybdenum cofactor biosynthesis</keyword>
<keyword evidence="5" id="KW-1185">Reference proteome</keyword>
<accession>A0A916NHH3</accession>
<evidence type="ECO:0000256" key="3">
    <source>
        <dbReference type="HAMAP-Rule" id="MF_00187"/>
    </source>
</evidence>
<proteinExistence type="inferred from homology"/>